<gene>
    <name evidence="1" type="ORF">CEXT_324931</name>
</gene>
<name>A0AAV4V7Q2_CAEEX</name>
<reference evidence="1 2" key="1">
    <citation type="submission" date="2021-06" db="EMBL/GenBank/DDBJ databases">
        <title>Caerostris extrusa draft genome.</title>
        <authorList>
            <person name="Kono N."/>
            <person name="Arakawa K."/>
        </authorList>
    </citation>
    <scope>NUCLEOTIDE SEQUENCE [LARGE SCALE GENOMIC DNA]</scope>
</reference>
<dbReference type="AlphaFoldDB" id="A0AAV4V7Q2"/>
<proteinExistence type="predicted"/>
<sequence length="118" mass="13296">MLEVFPANRVSPCPCKHLALDLFQVPDCSVLQHAHYMSGRGSVGNWQCPSITSWRDYDIHSSLLPSVARATQLRHSGQSASNRHQTVKSKGLALVHFPNAINRVANLTHPGMYGWWWY</sequence>
<keyword evidence="2" id="KW-1185">Reference proteome</keyword>
<dbReference type="EMBL" id="BPLR01014055">
    <property type="protein sequence ID" value="GIY65954.1"/>
    <property type="molecule type" value="Genomic_DNA"/>
</dbReference>
<comment type="caution">
    <text evidence="1">The sequence shown here is derived from an EMBL/GenBank/DDBJ whole genome shotgun (WGS) entry which is preliminary data.</text>
</comment>
<evidence type="ECO:0000313" key="2">
    <source>
        <dbReference type="Proteomes" id="UP001054945"/>
    </source>
</evidence>
<accession>A0AAV4V7Q2</accession>
<organism evidence="1 2">
    <name type="scientific">Caerostris extrusa</name>
    <name type="common">Bark spider</name>
    <name type="synonym">Caerostris bankana</name>
    <dbReference type="NCBI Taxonomy" id="172846"/>
    <lineage>
        <taxon>Eukaryota</taxon>
        <taxon>Metazoa</taxon>
        <taxon>Ecdysozoa</taxon>
        <taxon>Arthropoda</taxon>
        <taxon>Chelicerata</taxon>
        <taxon>Arachnida</taxon>
        <taxon>Araneae</taxon>
        <taxon>Araneomorphae</taxon>
        <taxon>Entelegynae</taxon>
        <taxon>Araneoidea</taxon>
        <taxon>Araneidae</taxon>
        <taxon>Caerostris</taxon>
    </lineage>
</organism>
<protein>
    <submittedName>
        <fullName evidence="1">Uncharacterized protein</fullName>
    </submittedName>
</protein>
<dbReference type="Proteomes" id="UP001054945">
    <property type="component" value="Unassembled WGS sequence"/>
</dbReference>
<evidence type="ECO:0000313" key="1">
    <source>
        <dbReference type="EMBL" id="GIY65954.1"/>
    </source>
</evidence>